<proteinExistence type="predicted"/>
<dbReference type="Gene3D" id="3.90.550.10">
    <property type="entry name" value="Spore Coat Polysaccharide Biosynthesis Protein SpsA, Chain A"/>
    <property type="match status" value="1"/>
</dbReference>
<accession>A0AAC9U313</accession>
<gene>
    <name evidence="4" type="ORF">CFF01_18320</name>
</gene>
<name>A0AAC9U313_9GAMM</name>
<dbReference type="AlphaFoldDB" id="A0AAC9U313"/>
<dbReference type="RefSeq" id="WP_088905747.1">
    <property type="nucleotide sequence ID" value="NZ_CP022272.1"/>
</dbReference>
<evidence type="ECO:0000259" key="3">
    <source>
        <dbReference type="Pfam" id="PF02709"/>
    </source>
</evidence>
<dbReference type="CDD" id="cd06420">
    <property type="entry name" value="GT2_Chondriotin_Pol_N"/>
    <property type="match status" value="1"/>
</dbReference>
<organism evidence="4 5">
    <name type="scientific">Shewanella marisflavi</name>
    <dbReference type="NCBI Taxonomy" id="260364"/>
    <lineage>
        <taxon>Bacteria</taxon>
        <taxon>Pseudomonadati</taxon>
        <taxon>Pseudomonadota</taxon>
        <taxon>Gammaproteobacteria</taxon>
        <taxon>Alteromonadales</taxon>
        <taxon>Shewanellaceae</taxon>
        <taxon>Shewanella</taxon>
    </lineage>
</organism>
<sequence length="264" mass="29683">MSTSLIITTYNWSAALNVVLASVEKQSCLPDEVIIADDGSTAETRELIARLATDFPVPLVHSWHEDKGFRLSTSRNRAIRLAKHEYIIMIDGDMVLHPHFVADHLAIAEPDCLVTGKRIKMGPKLSSKVLSGMSQPSLLSRGIARGRKLALRSQWLSQRCGWGQPDSVEGIHGCNLGFWRQDALAINGFNEAFEGWGPEDKEFALRMFHNGKWRKRVKFYAVAFHLHHKESCRQQLEVNSQLFHSTLKNKSIRCAQGIAELPSL</sequence>
<evidence type="ECO:0000256" key="1">
    <source>
        <dbReference type="ARBA" id="ARBA00022679"/>
    </source>
</evidence>
<dbReference type="SUPFAM" id="SSF53448">
    <property type="entry name" value="Nucleotide-diphospho-sugar transferases"/>
    <property type="match status" value="1"/>
</dbReference>
<dbReference type="Pfam" id="PF02709">
    <property type="entry name" value="Glyco_transf_7C"/>
    <property type="match status" value="1"/>
</dbReference>
<dbReference type="GO" id="GO:0016740">
    <property type="term" value="F:transferase activity"/>
    <property type="evidence" value="ECO:0007669"/>
    <property type="project" value="UniProtKB-KW"/>
</dbReference>
<evidence type="ECO:0000313" key="5">
    <source>
        <dbReference type="Proteomes" id="UP000198233"/>
    </source>
</evidence>
<keyword evidence="1 4" id="KW-0808">Transferase</keyword>
<evidence type="ECO:0000313" key="4">
    <source>
        <dbReference type="EMBL" id="ASJ98389.1"/>
    </source>
</evidence>
<dbReference type="InterPro" id="IPR029044">
    <property type="entry name" value="Nucleotide-diphossugar_trans"/>
</dbReference>
<dbReference type="InterPro" id="IPR027791">
    <property type="entry name" value="Galactosyl_T_C"/>
</dbReference>
<evidence type="ECO:0000259" key="2">
    <source>
        <dbReference type="Pfam" id="PF00535"/>
    </source>
</evidence>
<dbReference type="InterPro" id="IPR001173">
    <property type="entry name" value="Glyco_trans_2-like"/>
</dbReference>
<dbReference type="PANTHER" id="PTHR43685:SF3">
    <property type="entry name" value="SLR2126 PROTEIN"/>
    <property type="match status" value="1"/>
</dbReference>
<dbReference type="KEGG" id="smav:CFF01_18320"/>
<dbReference type="Pfam" id="PF00535">
    <property type="entry name" value="Glycos_transf_2"/>
    <property type="match status" value="1"/>
</dbReference>
<protein>
    <submittedName>
        <fullName evidence="4">Family 2 glycosyl transferase</fullName>
    </submittedName>
</protein>
<dbReference type="Proteomes" id="UP000198233">
    <property type="component" value="Chromosome"/>
</dbReference>
<dbReference type="PANTHER" id="PTHR43685">
    <property type="entry name" value="GLYCOSYLTRANSFERASE"/>
    <property type="match status" value="1"/>
</dbReference>
<feature type="domain" description="Glycosyltransferase 2-like" evidence="2">
    <location>
        <begin position="4"/>
        <end position="122"/>
    </location>
</feature>
<dbReference type="EMBL" id="CP022272">
    <property type="protein sequence ID" value="ASJ98389.1"/>
    <property type="molecule type" value="Genomic_DNA"/>
</dbReference>
<reference evidence="4 5" key="1">
    <citation type="submission" date="2017-06" db="EMBL/GenBank/DDBJ databases">
        <title>Complete genome sequence of Shewanella marisflavi EP1 associated with anaerobic 2,4-dinitrotoluene reduction and salt tolerance.</title>
        <authorList>
            <person name="Huang J."/>
        </authorList>
    </citation>
    <scope>NUCLEOTIDE SEQUENCE [LARGE SCALE GENOMIC DNA]</scope>
    <source>
        <strain evidence="4 5">EP1</strain>
    </source>
</reference>
<dbReference type="InterPro" id="IPR050834">
    <property type="entry name" value="Glycosyltransf_2"/>
</dbReference>
<feature type="domain" description="Galactosyltransferase C-terminal" evidence="3">
    <location>
        <begin position="164"/>
        <end position="229"/>
    </location>
</feature>